<keyword evidence="6 13" id="KW-0808">Transferase</keyword>
<dbReference type="SUPFAM" id="SSF56235">
    <property type="entry name" value="N-terminal nucleophile aminohydrolases (Ntn hydrolases)"/>
    <property type="match status" value="1"/>
</dbReference>
<comment type="pathway">
    <text evidence="3 13">Sulfur metabolism; glutathione metabolism.</text>
</comment>
<sequence length="581" mass="63564">MLLAIIIQEYIDRQDPRFGSGRRYRAKLVTGKRGAVAAEVERCSVIGVDILKQKGNAVDAAIASTLCTGVIDMFSSGIGGGGFMIVRVPRSCSKSEKKDGLKHCSTKTTIDFRETAPAGAYPTMYEGRPNAARWGGLAVGVPGELKGLEEAHKRWGRLPWHKLVEPSIKLAEGTWVSPELDKRLKLFGGKMLDDPDWSEVFVNQDRGTLLREGEKIKRTALAKTLKAVARNGSDVFYHGPIAESMVNKAQSMGGVLTTEDLANYQVEVRDVVEGQWYDRRVFTTPAPTSGPILLSLLQVTSGFKDWISRGAHDGLNVHRMIEAMKFGAAQRTRLGDPAFLKKKALKVIDKIPTLEEADRVRSRIDDNHTHPIEYYDPLYDIQSPHGTMHLSTVDEDGMAVALTSTVNLPFGSGVLDPITGVILNDEMDDSSTPGVPNAFGLYPSPYNYPEPGKRPLSSTSPAIVEEKNGRFLMAIGGSGGSRIHGSVAQVLFNLDWGMDLSAAIERPRFHHQLLPVEVSIESTAEEELIEELRKRGHLISMFDIDMAYAEVQAVMAKNTPGKHRSIVAASDSRKGGIAAAY</sequence>
<dbReference type="GO" id="GO:0005886">
    <property type="term" value="C:plasma membrane"/>
    <property type="evidence" value="ECO:0007669"/>
    <property type="project" value="TreeGrafter"/>
</dbReference>
<evidence type="ECO:0000256" key="11">
    <source>
        <dbReference type="PIRSR" id="PIRSR600101-1"/>
    </source>
</evidence>
<dbReference type="InterPro" id="IPR000101">
    <property type="entry name" value="GGT_peptidase"/>
</dbReference>
<evidence type="ECO:0000256" key="2">
    <source>
        <dbReference type="ARBA" id="ARBA00001089"/>
    </source>
</evidence>
<dbReference type="Gene3D" id="1.10.246.130">
    <property type="match status" value="1"/>
</dbReference>
<keyword evidence="9 13" id="KW-0012">Acyltransferase</keyword>
<dbReference type="GO" id="GO:0006751">
    <property type="term" value="P:glutathione catabolic process"/>
    <property type="evidence" value="ECO:0007669"/>
    <property type="project" value="UniProtKB-UniRule"/>
</dbReference>
<dbReference type="InterPro" id="IPR043137">
    <property type="entry name" value="GGT_ssub_C"/>
</dbReference>
<evidence type="ECO:0000256" key="3">
    <source>
        <dbReference type="ARBA" id="ARBA00005115"/>
    </source>
</evidence>
<dbReference type="FunCoup" id="A0A316VBY0">
    <property type="interactions" value="85"/>
</dbReference>
<dbReference type="PRINTS" id="PR01210">
    <property type="entry name" value="GGTRANSPTASE"/>
</dbReference>
<protein>
    <recommendedName>
        <fullName evidence="13">Glutathione hydrolase</fullName>
        <ecNumber evidence="13">2.3.2.2</ecNumber>
        <ecNumber evidence="13">3.4.19.13</ecNumber>
    </recommendedName>
    <alternativeName>
        <fullName evidence="13">Gamma-glutamyltransferase</fullName>
    </alternativeName>
    <alternativeName>
        <fullName evidence="13">Gamma-glutamyltranspeptidase</fullName>
    </alternativeName>
</protein>
<dbReference type="InParanoid" id="A0A316VBY0"/>
<dbReference type="Proteomes" id="UP000245771">
    <property type="component" value="Unassembled WGS sequence"/>
</dbReference>
<dbReference type="OrthoDB" id="1081007at2759"/>
<dbReference type="PANTHER" id="PTHR11686">
    <property type="entry name" value="GAMMA GLUTAMYL TRANSPEPTIDASE"/>
    <property type="match status" value="1"/>
</dbReference>
<evidence type="ECO:0000256" key="1">
    <source>
        <dbReference type="ARBA" id="ARBA00001049"/>
    </source>
</evidence>
<proteinExistence type="inferred from homology"/>
<evidence type="ECO:0000256" key="4">
    <source>
        <dbReference type="ARBA" id="ARBA00009381"/>
    </source>
</evidence>
<dbReference type="GeneID" id="37018251"/>
<evidence type="ECO:0000256" key="5">
    <source>
        <dbReference type="ARBA" id="ARBA00022670"/>
    </source>
</evidence>
<keyword evidence="5" id="KW-0645">Protease</keyword>
<dbReference type="GO" id="GO:0006508">
    <property type="term" value="P:proteolysis"/>
    <property type="evidence" value="ECO:0007669"/>
    <property type="project" value="UniProtKB-KW"/>
</dbReference>
<evidence type="ECO:0000256" key="13">
    <source>
        <dbReference type="RuleBase" id="RU368068"/>
    </source>
</evidence>
<evidence type="ECO:0000256" key="8">
    <source>
        <dbReference type="ARBA" id="ARBA00023180"/>
    </source>
</evidence>
<dbReference type="NCBIfam" id="TIGR00066">
    <property type="entry name" value="g_glut_trans"/>
    <property type="match status" value="1"/>
</dbReference>
<dbReference type="STRING" id="1280837.A0A316VBY0"/>
<dbReference type="EC" id="2.3.2.2" evidence="13"/>
<dbReference type="Gene3D" id="3.60.20.40">
    <property type="match status" value="1"/>
</dbReference>
<dbReference type="Pfam" id="PF01019">
    <property type="entry name" value="G_glu_transpept"/>
    <property type="match status" value="1"/>
</dbReference>
<name>A0A316VBY0_9BASI</name>
<dbReference type="GO" id="GO:0036374">
    <property type="term" value="F:glutathione hydrolase activity"/>
    <property type="evidence" value="ECO:0007669"/>
    <property type="project" value="UniProtKB-UniRule"/>
</dbReference>
<evidence type="ECO:0000313" key="15">
    <source>
        <dbReference type="Proteomes" id="UP000245771"/>
    </source>
</evidence>
<dbReference type="EC" id="3.4.19.13" evidence="13"/>
<feature type="binding site" evidence="12">
    <location>
        <begin position="457"/>
        <end position="458"/>
    </location>
    <ligand>
        <name>L-glutamate</name>
        <dbReference type="ChEBI" id="CHEBI:29985"/>
    </ligand>
</feature>
<evidence type="ECO:0000256" key="10">
    <source>
        <dbReference type="ARBA" id="ARBA00047417"/>
    </source>
</evidence>
<comment type="catalytic activity">
    <reaction evidence="1 13">
        <text>an S-substituted glutathione + H2O = an S-substituted L-cysteinylglycine + L-glutamate</text>
        <dbReference type="Rhea" id="RHEA:59468"/>
        <dbReference type="ChEBI" id="CHEBI:15377"/>
        <dbReference type="ChEBI" id="CHEBI:29985"/>
        <dbReference type="ChEBI" id="CHEBI:90779"/>
        <dbReference type="ChEBI" id="CHEBI:143103"/>
        <dbReference type="EC" id="3.4.19.13"/>
    </reaction>
</comment>
<dbReference type="RefSeq" id="XP_025355374.1">
    <property type="nucleotide sequence ID" value="XM_025496470.1"/>
</dbReference>
<dbReference type="UniPathway" id="UPA00204"/>
<comment type="catalytic activity">
    <reaction evidence="2 13">
        <text>glutathione + H2O = L-cysteinylglycine + L-glutamate</text>
        <dbReference type="Rhea" id="RHEA:28807"/>
        <dbReference type="ChEBI" id="CHEBI:15377"/>
        <dbReference type="ChEBI" id="CHEBI:29985"/>
        <dbReference type="ChEBI" id="CHEBI:57925"/>
        <dbReference type="ChEBI" id="CHEBI:61694"/>
        <dbReference type="EC" id="3.4.19.13"/>
    </reaction>
</comment>
<evidence type="ECO:0000256" key="7">
    <source>
        <dbReference type="ARBA" id="ARBA00022801"/>
    </source>
</evidence>
<dbReference type="GO" id="GO:0000324">
    <property type="term" value="C:fungal-type vacuole"/>
    <property type="evidence" value="ECO:0007669"/>
    <property type="project" value="TreeGrafter"/>
</dbReference>
<dbReference type="GO" id="GO:0103068">
    <property type="term" value="F:leukotriene C4 gamma-glutamyl transferase activity"/>
    <property type="evidence" value="ECO:0007669"/>
    <property type="project" value="UniProtKB-EC"/>
</dbReference>
<evidence type="ECO:0000313" key="14">
    <source>
        <dbReference type="EMBL" id="PWN35072.1"/>
    </source>
</evidence>
<comment type="catalytic activity">
    <reaction evidence="10 13">
        <text>an N-terminal (5-L-glutamyl)-[peptide] + an alpha-amino acid = 5-L-glutamyl amino acid + an N-terminal L-alpha-aminoacyl-[peptide]</text>
        <dbReference type="Rhea" id="RHEA:23904"/>
        <dbReference type="Rhea" id="RHEA-COMP:9780"/>
        <dbReference type="Rhea" id="RHEA-COMP:9795"/>
        <dbReference type="ChEBI" id="CHEBI:77644"/>
        <dbReference type="ChEBI" id="CHEBI:78597"/>
        <dbReference type="ChEBI" id="CHEBI:78599"/>
        <dbReference type="ChEBI" id="CHEBI:78608"/>
        <dbReference type="EC" id="2.3.2.2"/>
    </reaction>
</comment>
<dbReference type="FunFam" id="1.10.246.130:FF:000005">
    <property type="entry name" value="Gamma-glutamyltranspeptidase 1, putative"/>
    <property type="match status" value="1"/>
</dbReference>
<evidence type="ECO:0000256" key="6">
    <source>
        <dbReference type="ARBA" id="ARBA00022679"/>
    </source>
</evidence>
<feature type="active site" description="Nucleophile" evidence="11">
    <location>
        <position position="387"/>
    </location>
</feature>
<feature type="binding site" evidence="12">
    <location>
        <position position="113"/>
    </location>
    <ligand>
        <name>L-glutamate</name>
        <dbReference type="ChEBI" id="CHEBI:29985"/>
    </ligand>
</feature>
<comment type="function">
    <text evidence="13">Cleaves the gamma-glutamyl peptide bond of glutathione and glutathione conjugates.</text>
</comment>
<accession>A0A316VBY0</accession>
<comment type="similarity">
    <text evidence="4">Belongs to the gamma-glutamyltransferase family.</text>
</comment>
<dbReference type="PANTHER" id="PTHR11686:SF9">
    <property type="entry name" value="RE13973P"/>
    <property type="match status" value="1"/>
</dbReference>
<dbReference type="InterPro" id="IPR029055">
    <property type="entry name" value="Ntn_hydrolases_N"/>
</dbReference>
<keyword evidence="7 13" id="KW-0378">Hydrolase</keyword>
<feature type="binding site" evidence="12">
    <location>
        <position position="480"/>
    </location>
    <ligand>
        <name>L-glutamate</name>
        <dbReference type="ChEBI" id="CHEBI:29985"/>
    </ligand>
</feature>
<feature type="binding site" evidence="12">
    <location>
        <position position="429"/>
    </location>
    <ligand>
        <name>L-glutamate</name>
        <dbReference type="ChEBI" id="CHEBI:29985"/>
    </ligand>
</feature>
<gene>
    <name evidence="14" type="ORF">FA14DRAFT_121550</name>
</gene>
<dbReference type="EMBL" id="KZ819603">
    <property type="protein sequence ID" value="PWN35072.1"/>
    <property type="molecule type" value="Genomic_DNA"/>
</dbReference>
<organism evidence="14 15">
    <name type="scientific">Meira miltonrushii</name>
    <dbReference type="NCBI Taxonomy" id="1280837"/>
    <lineage>
        <taxon>Eukaryota</taxon>
        <taxon>Fungi</taxon>
        <taxon>Dikarya</taxon>
        <taxon>Basidiomycota</taxon>
        <taxon>Ustilaginomycotina</taxon>
        <taxon>Exobasidiomycetes</taxon>
        <taxon>Exobasidiales</taxon>
        <taxon>Brachybasidiaceae</taxon>
        <taxon>Meira</taxon>
    </lineage>
</organism>
<evidence type="ECO:0000256" key="12">
    <source>
        <dbReference type="PIRSR" id="PIRSR600101-2"/>
    </source>
</evidence>
<dbReference type="InterPro" id="IPR043138">
    <property type="entry name" value="GGT_lsub"/>
</dbReference>
<dbReference type="FunFam" id="3.60.20.40:FF:000001">
    <property type="entry name" value="Gamma-glutamyltranspeptidase 1"/>
    <property type="match status" value="1"/>
</dbReference>
<evidence type="ECO:0000256" key="9">
    <source>
        <dbReference type="ARBA" id="ARBA00023315"/>
    </source>
</evidence>
<dbReference type="AlphaFoldDB" id="A0A316VBY0"/>
<keyword evidence="8" id="KW-0325">Glycoprotein</keyword>
<keyword evidence="15" id="KW-1185">Reference proteome</keyword>
<reference evidence="14 15" key="1">
    <citation type="journal article" date="2018" name="Mol. Biol. Evol.">
        <title>Broad Genomic Sampling Reveals a Smut Pathogenic Ancestry of the Fungal Clade Ustilaginomycotina.</title>
        <authorList>
            <person name="Kijpornyongpan T."/>
            <person name="Mondo S.J."/>
            <person name="Barry K."/>
            <person name="Sandor L."/>
            <person name="Lee J."/>
            <person name="Lipzen A."/>
            <person name="Pangilinan J."/>
            <person name="LaButti K."/>
            <person name="Hainaut M."/>
            <person name="Henrissat B."/>
            <person name="Grigoriev I.V."/>
            <person name="Spatafora J.W."/>
            <person name="Aime M.C."/>
        </authorList>
    </citation>
    <scope>NUCLEOTIDE SEQUENCE [LARGE SCALE GENOMIC DNA]</scope>
    <source>
        <strain evidence="14 15">MCA 3882</strain>
    </source>
</reference>
<feature type="binding site" evidence="12">
    <location>
        <begin position="405"/>
        <end position="407"/>
    </location>
    <ligand>
        <name>L-glutamate</name>
        <dbReference type="ChEBI" id="CHEBI:29985"/>
    </ligand>
</feature>